<evidence type="ECO:0000313" key="9">
    <source>
        <dbReference type="Proteomes" id="UP000255425"/>
    </source>
</evidence>
<dbReference type="NCBIfam" id="TIGR04308">
    <property type="entry name" value="repeat_SSSPR51"/>
    <property type="match status" value="1"/>
</dbReference>
<comment type="subcellular location">
    <subcellularLocation>
        <location evidence="1">Secreted</location>
        <location evidence="1">Cell wall</location>
        <topology evidence="1">Peptidoglycan-anchor</topology>
    </subcellularLocation>
</comment>
<evidence type="ECO:0000256" key="2">
    <source>
        <dbReference type="ARBA" id="ARBA00022512"/>
    </source>
</evidence>
<keyword evidence="4" id="KW-0732">Signal</keyword>
<feature type="region of interest" description="Disordered" evidence="6">
    <location>
        <begin position="69"/>
        <end position="123"/>
    </location>
</feature>
<evidence type="ECO:0000259" key="7">
    <source>
        <dbReference type="PROSITE" id="PS50847"/>
    </source>
</evidence>
<keyword evidence="5" id="KW-0572">Peptidoglycan-anchor</keyword>
<protein>
    <submittedName>
        <fullName evidence="8">Cell wall surface anchor family protein</fullName>
    </submittedName>
</protein>
<reference evidence="8 9" key="1">
    <citation type="submission" date="2018-06" db="EMBL/GenBank/DDBJ databases">
        <authorList>
            <consortium name="Pathogen Informatics"/>
            <person name="Doyle S."/>
        </authorList>
    </citation>
    <scope>NUCLEOTIDE SEQUENCE [LARGE SCALE GENOMIC DNA]</scope>
    <source>
        <strain evidence="8 9">NCTC11807</strain>
    </source>
</reference>
<name>A0A380H233_9STAP</name>
<dbReference type="Proteomes" id="UP000255425">
    <property type="component" value="Unassembled WGS sequence"/>
</dbReference>
<dbReference type="AlphaFoldDB" id="A0A380H233"/>
<evidence type="ECO:0000313" key="8">
    <source>
        <dbReference type="EMBL" id="SUM70126.1"/>
    </source>
</evidence>
<keyword evidence="9" id="KW-1185">Reference proteome</keyword>
<feature type="domain" description="Gram-positive cocci surface proteins LPxTG" evidence="7">
    <location>
        <begin position="113"/>
        <end position="146"/>
    </location>
</feature>
<organism evidence="8 9">
    <name type="scientific">Staphylococcus saccharolyticus</name>
    <dbReference type="NCBI Taxonomy" id="33028"/>
    <lineage>
        <taxon>Bacteria</taxon>
        <taxon>Bacillati</taxon>
        <taxon>Bacillota</taxon>
        <taxon>Bacilli</taxon>
        <taxon>Bacillales</taxon>
        <taxon>Staphylococcaceae</taxon>
        <taxon>Staphylococcus</taxon>
    </lineage>
</organism>
<proteinExistence type="predicted"/>
<feature type="compositionally biased region" description="Basic and acidic residues" evidence="6">
    <location>
        <begin position="69"/>
        <end position="113"/>
    </location>
</feature>
<dbReference type="InterPro" id="IPR027579">
    <property type="entry name" value="SSSPR51_Rpt"/>
</dbReference>
<dbReference type="Pfam" id="PF18877">
    <property type="entry name" value="SSSPR-51"/>
    <property type="match status" value="1"/>
</dbReference>
<dbReference type="GeneID" id="63934572"/>
<gene>
    <name evidence="8" type="ORF">NCTC11807_01065</name>
</gene>
<sequence length="146" mass="17016">MTLKKPILKITIWVDEKGNIIKNEVEDSKTPESERKPIQIKGYQFVKTVIENGITKHIYKKEELLREPCEPSKHCKSKEKEETENKYNKDCSKSEYKDENQKLEKKNEHKSELPETGNSQINQKPALMMLLAGLGLLGLYRKKIKD</sequence>
<accession>A0A380H233</accession>
<dbReference type="PROSITE" id="PS50847">
    <property type="entry name" value="GRAM_POS_ANCHORING"/>
    <property type="match status" value="1"/>
</dbReference>
<dbReference type="RefSeq" id="WP_115312986.1">
    <property type="nucleotide sequence ID" value="NZ_CP066042.1"/>
</dbReference>
<evidence type="ECO:0000256" key="5">
    <source>
        <dbReference type="ARBA" id="ARBA00023088"/>
    </source>
</evidence>
<keyword evidence="2" id="KW-0134">Cell wall</keyword>
<evidence type="ECO:0000256" key="4">
    <source>
        <dbReference type="ARBA" id="ARBA00022729"/>
    </source>
</evidence>
<evidence type="ECO:0000256" key="6">
    <source>
        <dbReference type="SAM" id="MobiDB-lite"/>
    </source>
</evidence>
<keyword evidence="3" id="KW-0964">Secreted</keyword>
<dbReference type="NCBIfam" id="TIGR01167">
    <property type="entry name" value="LPXTG_anchor"/>
    <property type="match status" value="1"/>
</dbReference>
<dbReference type="InterPro" id="IPR019931">
    <property type="entry name" value="LPXTG_anchor"/>
</dbReference>
<dbReference type="EMBL" id="UHDZ01000001">
    <property type="protein sequence ID" value="SUM70126.1"/>
    <property type="molecule type" value="Genomic_DNA"/>
</dbReference>
<evidence type="ECO:0000256" key="1">
    <source>
        <dbReference type="ARBA" id="ARBA00004168"/>
    </source>
</evidence>
<evidence type="ECO:0000256" key="3">
    <source>
        <dbReference type="ARBA" id="ARBA00022525"/>
    </source>
</evidence>